<protein>
    <submittedName>
        <fullName evidence="1">Uncharacterized protein</fullName>
    </submittedName>
</protein>
<gene>
    <name evidence="1" type="ORF">GCM10023350_35920</name>
</gene>
<reference evidence="2" key="1">
    <citation type="journal article" date="2019" name="Int. J. Syst. Evol. Microbiol.">
        <title>The Global Catalogue of Microorganisms (GCM) 10K type strain sequencing project: providing services to taxonomists for standard genome sequencing and annotation.</title>
        <authorList>
            <consortium name="The Broad Institute Genomics Platform"/>
            <consortium name="The Broad Institute Genome Sequencing Center for Infectious Disease"/>
            <person name="Wu L."/>
            <person name="Ma J."/>
        </authorList>
    </citation>
    <scope>NUCLEOTIDE SEQUENCE [LARGE SCALE GENOMIC DNA]</scope>
    <source>
        <strain evidence="2">JCM 18532</strain>
    </source>
</reference>
<organism evidence="1 2">
    <name type="scientific">Nocardioides endophyticus</name>
    <dbReference type="NCBI Taxonomy" id="1353775"/>
    <lineage>
        <taxon>Bacteria</taxon>
        <taxon>Bacillati</taxon>
        <taxon>Actinomycetota</taxon>
        <taxon>Actinomycetes</taxon>
        <taxon>Propionibacteriales</taxon>
        <taxon>Nocardioidaceae</taxon>
        <taxon>Nocardioides</taxon>
    </lineage>
</organism>
<keyword evidence="2" id="KW-1185">Reference proteome</keyword>
<sequence>MSLKDDTLVALQGTSNVAQFVSFGPGAPPEARHLVLRARQGDGAGLASESVEPLVKLVMDASASNSVNVRSFKPDRLSGNPFHYGLTDIDSAAQTVRQLARDGYYTIVNETIDVSDGGVSGVYQGGVIEFAPGDTPRAVEDAHHLTLPAEVGTRLLEAVYGFDIDFGPTAGRRIEFSVHPMRVGVQHSHVIIWETSRTDSAALSATIDWPNPFSHLIGDKVFGLLVADLFGWPVPSTKVFPRSLPPFSFGRRTGTSETWLRTAPRTRTPGQFTTIRGWVDPFSLLAQEDLTGEAIASVLAQEGVDAHYSGAAAPRTNQLGPAVEGVRGYGDRFMLGEHEPEHLPPVVESLVAETWRSLVKMLGPVSLEWAYDGNDIWVLQLHRAGGVSGDDVIYPGSPAHGWLQYKAGQPLDDLRELITQAQREDRGIEVHGRVGITSHVGDLLRGAGIPARRA</sequence>
<evidence type="ECO:0000313" key="2">
    <source>
        <dbReference type="Proteomes" id="UP001499882"/>
    </source>
</evidence>
<dbReference type="RefSeq" id="WP_345528293.1">
    <property type="nucleotide sequence ID" value="NZ_BAABKN010000023.1"/>
</dbReference>
<dbReference type="Proteomes" id="UP001499882">
    <property type="component" value="Unassembled WGS sequence"/>
</dbReference>
<name>A0ABP8Z6C1_9ACTN</name>
<evidence type="ECO:0000313" key="1">
    <source>
        <dbReference type="EMBL" id="GAA4747823.1"/>
    </source>
</evidence>
<dbReference type="EMBL" id="BAABKN010000023">
    <property type="protein sequence ID" value="GAA4747823.1"/>
    <property type="molecule type" value="Genomic_DNA"/>
</dbReference>
<accession>A0ABP8Z6C1</accession>
<proteinExistence type="predicted"/>
<comment type="caution">
    <text evidence="1">The sequence shown here is derived from an EMBL/GenBank/DDBJ whole genome shotgun (WGS) entry which is preliminary data.</text>
</comment>